<name>A0A6G1AYP5_CROCR</name>
<organism evidence="1 2">
    <name type="scientific">Crocuta crocuta</name>
    <name type="common">Spotted hyena</name>
    <dbReference type="NCBI Taxonomy" id="9678"/>
    <lineage>
        <taxon>Eukaryota</taxon>
        <taxon>Metazoa</taxon>
        <taxon>Chordata</taxon>
        <taxon>Craniata</taxon>
        <taxon>Vertebrata</taxon>
        <taxon>Euteleostomi</taxon>
        <taxon>Mammalia</taxon>
        <taxon>Eutheria</taxon>
        <taxon>Laurasiatheria</taxon>
        <taxon>Carnivora</taxon>
        <taxon>Feliformia</taxon>
        <taxon>Hyaenidae</taxon>
        <taxon>Crocuta</taxon>
    </lineage>
</organism>
<evidence type="ECO:0000313" key="2">
    <source>
        <dbReference type="Proteomes" id="UP000475037"/>
    </source>
</evidence>
<dbReference type="Proteomes" id="UP000475037">
    <property type="component" value="Unassembled WGS sequence"/>
</dbReference>
<reference evidence="1 2" key="1">
    <citation type="submission" date="2019-11" db="EMBL/GenBank/DDBJ databases">
        <authorList>
            <person name="Yang C."/>
            <person name="Li F."/>
        </authorList>
    </citation>
    <scope>NUCLEOTIDE SEQUENCE [LARGE SCALE GENOMIC DNA]</scope>
    <source>
        <strain evidence="1">KB4526</strain>
        <tissue evidence="1">Muscle</tissue>
    </source>
</reference>
<dbReference type="EMBL" id="VOAJ01003103">
    <property type="protein sequence ID" value="KAF0880756.1"/>
    <property type="molecule type" value="Genomic_DNA"/>
</dbReference>
<feature type="non-terminal residue" evidence="1">
    <location>
        <position position="1"/>
    </location>
</feature>
<proteinExistence type="predicted"/>
<evidence type="ECO:0000313" key="1">
    <source>
        <dbReference type="EMBL" id="KAF0880756.1"/>
    </source>
</evidence>
<dbReference type="AlphaFoldDB" id="A0A6G1AYP5"/>
<keyword evidence="2" id="KW-1185">Reference proteome</keyword>
<sequence length="108" mass="12662">ILKKLNTELPYDLAIPLVGIYPKRWKARIQTGICTPMFIAALFTIAKRCPLTDWVNKIWCMHTLEYYLALKRNEVLTHNSLPWMDLPNIILSEISQTQNDKDYMILLI</sequence>
<comment type="caution">
    <text evidence="1">The sequence shown here is derived from an EMBL/GenBank/DDBJ whole genome shotgun (WGS) entry which is preliminary data.</text>
</comment>
<feature type="non-terminal residue" evidence="1">
    <location>
        <position position="108"/>
    </location>
</feature>
<gene>
    <name evidence="1" type="ORF">FOF47_R04036</name>
</gene>
<accession>A0A6G1AYP5</accession>
<protein>
    <submittedName>
        <fullName evidence="1">LORF2 protein</fullName>
    </submittedName>
</protein>